<evidence type="ECO:0000256" key="1">
    <source>
        <dbReference type="ARBA" id="ARBA00001971"/>
    </source>
</evidence>
<keyword evidence="12 15" id="KW-0503">Monooxygenase</keyword>
<dbReference type="InterPro" id="IPR050196">
    <property type="entry name" value="Cytochrome_P450_Monoox"/>
</dbReference>
<comment type="similarity">
    <text evidence="5 15">Belongs to the cytochrome P450 family.</text>
</comment>
<comment type="cofactor">
    <cofactor evidence="1 14">
        <name>heme</name>
        <dbReference type="ChEBI" id="CHEBI:30413"/>
    </cofactor>
</comment>
<dbReference type="InterPro" id="IPR001128">
    <property type="entry name" value="Cyt_P450"/>
</dbReference>
<dbReference type="GO" id="GO:0005789">
    <property type="term" value="C:endoplasmic reticulum membrane"/>
    <property type="evidence" value="ECO:0007669"/>
    <property type="project" value="UniProtKB-SubCell"/>
</dbReference>
<proteinExistence type="inferred from homology"/>
<evidence type="ECO:0000256" key="13">
    <source>
        <dbReference type="ARBA" id="ARBA00023136"/>
    </source>
</evidence>
<evidence type="ECO:0000256" key="15">
    <source>
        <dbReference type="RuleBase" id="RU000461"/>
    </source>
</evidence>
<organism evidence="16 17">
    <name type="scientific">Ceratitis capitata</name>
    <name type="common">Mediterranean fruit fly</name>
    <name type="synonym">Tephritis capitata</name>
    <dbReference type="NCBI Taxonomy" id="7213"/>
    <lineage>
        <taxon>Eukaryota</taxon>
        <taxon>Metazoa</taxon>
        <taxon>Ecdysozoa</taxon>
        <taxon>Arthropoda</taxon>
        <taxon>Hexapoda</taxon>
        <taxon>Insecta</taxon>
        <taxon>Pterygota</taxon>
        <taxon>Neoptera</taxon>
        <taxon>Endopterygota</taxon>
        <taxon>Diptera</taxon>
        <taxon>Brachycera</taxon>
        <taxon>Muscomorpha</taxon>
        <taxon>Tephritoidea</taxon>
        <taxon>Tephritidae</taxon>
        <taxon>Ceratitis</taxon>
        <taxon>Ceratitis</taxon>
    </lineage>
</organism>
<dbReference type="GO" id="GO:0005506">
    <property type="term" value="F:iron ion binding"/>
    <property type="evidence" value="ECO:0007669"/>
    <property type="project" value="InterPro"/>
</dbReference>
<evidence type="ECO:0000256" key="2">
    <source>
        <dbReference type="ARBA" id="ARBA00003690"/>
    </source>
</evidence>
<accession>A0A811UAE9</accession>
<feature type="binding site" description="axial binding residue" evidence="14">
    <location>
        <position position="280"/>
    </location>
    <ligand>
        <name>heme</name>
        <dbReference type="ChEBI" id="CHEBI:30413"/>
    </ligand>
    <ligandPart>
        <name>Fe</name>
        <dbReference type="ChEBI" id="CHEBI:18248"/>
    </ligandPart>
</feature>
<dbReference type="PRINTS" id="PR00385">
    <property type="entry name" value="P450"/>
</dbReference>
<evidence type="ECO:0000256" key="12">
    <source>
        <dbReference type="ARBA" id="ARBA00023033"/>
    </source>
</evidence>
<dbReference type="PROSITE" id="PS00086">
    <property type="entry name" value="CYTOCHROME_P450"/>
    <property type="match status" value="1"/>
</dbReference>
<keyword evidence="8" id="KW-0256">Endoplasmic reticulum</keyword>
<evidence type="ECO:0000256" key="10">
    <source>
        <dbReference type="ARBA" id="ARBA00023002"/>
    </source>
</evidence>
<dbReference type="InterPro" id="IPR002401">
    <property type="entry name" value="Cyt_P450_E_grp-I"/>
</dbReference>
<evidence type="ECO:0000256" key="14">
    <source>
        <dbReference type="PIRSR" id="PIRSR602401-1"/>
    </source>
</evidence>
<comment type="subcellular location">
    <subcellularLocation>
        <location evidence="4">Endoplasmic reticulum membrane</location>
        <topology evidence="4">Peripheral membrane protein</topology>
    </subcellularLocation>
    <subcellularLocation>
        <location evidence="3">Microsome membrane</location>
        <topology evidence="3">Peripheral membrane protein</topology>
    </subcellularLocation>
</comment>
<keyword evidence="6 14" id="KW-0349">Heme</keyword>
<comment type="caution">
    <text evidence="16">The sequence shown here is derived from an EMBL/GenBank/DDBJ whole genome shotgun (WGS) entry which is preliminary data.</text>
</comment>
<dbReference type="EMBL" id="CAJHJT010000001">
    <property type="protein sequence ID" value="CAD6995510.1"/>
    <property type="molecule type" value="Genomic_DNA"/>
</dbReference>
<evidence type="ECO:0000256" key="5">
    <source>
        <dbReference type="ARBA" id="ARBA00010617"/>
    </source>
</evidence>
<evidence type="ECO:0000313" key="17">
    <source>
        <dbReference type="Proteomes" id="UP000606786"/>
    </source>
</evidence>
<keyword evidence="9" id="KW-0492">Microsome</keyword>
<evidence type="ECO:0000256" key="8">
    <source>
        <dbReference type="ARBA" id="ARBA00022824"/>
    </source>
</evidence>
<evidence type="ECO:0000256" key="11">
    <source>
        <dbReference type="ARBA" id="ARBA00023004"/>
    </source>
</evidence>
<sequence length="335" mass="38169">MISNKEVLLSEELQRITLSITVETTMGKKMQEGDQVSEELVKAYVICIEKLPMECFLSYVKLGKWYAQFSKTAKEYVYRFIEELLYQKLSQTVSRKSCTYTMECSENSETNVEDSFGGNAFNERAPNIFVDQAINLYREGKMSHHSLIGESNTIVSAAFETSANGLLSSLLMLAIHPVVQERLYDEIHLPYLDMVVNETLRLLPPIPIIGRQVVKNTTLSNGLVLPRGLEILISIFDLHRRTDIWGANAHEFNPDNFLPGNLEEKHTHAYIPFSKGIRNCIGWKYALMAIKILLAGLVRNFSFSTSVKLEDLKFTNSLSLKYTNEPAFTIKHRLK</sequence>
<keyword evidence="13" id="KW-0472">Membrane</keyword>
<keyword evidence="10 15" id="KW-0560">Oxidoreductase</keyword>
<gene>
    <name evidence="16" type="ORF">CCAP1982_LOCUS4223</name>
</gene>
<reference evidence="16" key="1">
    <citation type="submission" date="2020-11" db="EMBL/GenBank/DDBJ databases">
        <authorList>
            <person name="Whitehead M."/>
        </authorList>
    </citation>
    <scope>NUCLEOTIDE SEQUENCE</scope>
    <source>
        <strain evidence="16">EGII</strain>
    </source>
</reference>
<evidence type="ECO:0000256" key="3">
    <source>
        <dbReference type="ARBA" id="ARBA00004174"/>
    </source>
</evidence>
<name>A0A811UAE9_CERCA</name>
<dbReference type="OrthoDB" id="1470350at2759"/>
<evidence type="ECO:0000256" key="6">
    <source>
        <dbReference type="ARBA" id="ARBA00022617"/>
    </source>
</evidence>
<dbReference type="Gene3D" id="1.10.630.10">
    <property type="entry name" value="Cytochrome P450"/>
    <property type="match status" value="1"/>
</dbReference>
<evidence type="ECO:0000313" key="16">
    <source>
        <dbReference type="EMBL" id="CAD6995510.1"/>
    </source>
</evidence>
<dbReference type="InterPro" id="IPR017972">
    <property type="entry name" value="Cyt_P450_CS"/>
</dbReference>
<dbReference type="PRINTS" id="PR00463">
    <property type="entry name" value="EP450I"/>
</dbReference>
<dbReference type="InterPro" id="IPR036396">
    <property type="entry name" value="Cyt_P450_sf"/>
</dbReference>
<dbReference type="GO" id="GO:0016705">
    <property type="term" value="F:oxidoreductase activity, acting on paired donors, with incorporation or reduction of molecular oxygen"/>
    <property type="evidence" value="ECO:0007669"/>
    <property type="project" value="InterPro"/>
</dbReference>
<comment type="function">
    <text evidence="2">May be involved in the metabolism of insect hormones and in the breakdown of synthetic insecticides.</text>
</comment>
<evidence type="ECO:0000256" key="7">
    <source>
        <dbReference type="ARBA" id="ARBA00022723"/>
    </source>
</evidence>
<evidence type="ECO:0000256" key="9">
    <source>
        <dbReference type="ARBA" id="ARBA00022848"/>
    </source>
</evidence>
<dbReference type="GO" id="GO:0004497">
    <property type="term" value="F:monooxygenase activity"/>
    <property type="evidence" value="ECO:0007669"/>
    <property type="project" value="UniProtKB-KW"/>
</dbReference>
<dbReference type="Pfam" id="PF00067">
    <property type="entry name" value="p450"/>
    <property type="match status" value="1"/>
</dbReference>
<keyword evidence="11 14" id="KW-0408">Iron</keyword>
<keyword evidence="17" id="KW-1185">Reference proteome</keyword>
<dbReference type="GO" id="GO:0020037">
    <property type="term" value="F:heme binding"/>
    <property type="evidence" value="ECO:0007669"/>
    <property type="project" value="InterPro"/>
</dbReference>
<dbReference type="PANTHER" id="PTHR24291">
    <property type="entry name" value="CYTOCHROME P450 FAMILY 4"/>
    <property type="match status" value="1"/>
</dbReference>
<protein>
    <submittedName>
        <fullName evidence="16">(Mediterranean fruit fly) hypothetical protein</fullName>
    </submittedName>
</protein>
<dbReference type="SUPFAM" id="SSF48264">
    <property type="entry name" value="Cytochrome P450"/>
    <property type="match status" value="1"/>
</dbReference>
<dbReference type="AlphaFoldDB" id="A0A811UAE9"/>
<dbReference type="Proteomes" id="UP000606786">
    <property type="component" value="Unassembled WGS sequence"/>
</dbReference>
<evidence type="ECO:0000256" key="4">
    <source>
        <dbReference type="ARBA" id="ARBA00004406"/>
    </source>
</evidence>
<keyword evidence="7 14" id="KW-0479">Metal-binding</keyword>
<dbReference type="PANTHER" id="PTHR24291:SF189">
    <property type="entry name" value="CYTOCHROME P450 4C3-RELATED"/>
    <property type="match status" value="1"/>
</dbReference>